<comment type="caution">
    <text evidence="2">The sequence shown here is derived from an EMBL/GenBank/DDBJ whole genome shotgun (WGS) entry which is preliminary data.</text>
</comment>
<name>A0A4Z2F7E1_9TELE</name>
<proteinExistence type="predicted"/>
<dbReference type="EMBL" id="SRLO01001641">
    <property type="protein sequence ID" value="TNN36252.1"/>
    <property type="molecule type" value="Genomic_DNA"/>
</dbReference>
<sequence>MSVSTPGSTPRPPGPWSGGGGSGFVLPPSGPPSPASARGPPPSPPLARLSHACSRSRSRWFSCSRPAASSSSVFRLQPTVLLISCTASWTTCSSTDSSWPWKNEMYTAPFMFPVLSSSAARVPGPSSSSRSSRRNRGVFERSSVRPVARFLLPRLGSRSPGCACSAARLGASAGETRVEAQQHFPAHMSWLAPLTPELEENLLQARGFCWTFLHEGWSPGGDKAASVGRRGPPHVYRPLWLGWPHKSSRASRLHAAIKPSELELVRKRKPGIPSGT</sequence>
<evidence type="ECO:0000256" key="1">
    <source>
        <dbReference type="SAM" id="MobiDB-lite"/>
    </source>
</evidence>
<feature type="compositionally biased region" description="Pro residues" evidence="1">
    <location>
        <begin position="28"/>
        <end position="45"/>
    </location>
</feature>
<accession>A0A4Z2F7E1</accession>
<protein>
    <submittedName>
        <fullName evidence="2">Uncharacterized protein</fullName>
    </submittedName>
</protein>
<evidence type="ECO:0000313" key="2">
    <source>
        <dbReference type="EMBL" id="TNN36252.1"/>
    </source>
</evidence>
<gene>
    <name evidence="2" type="ORF">EYF80_053585</name>
</gene>
<organism evidence="2 3">
    <name type="scientific">Liparis tanakae</name>
    <name type="common">Tanaka's snailfish</name>
    <dbReference type="NCBI Taxonomy" id="230148"/>
    <lineage>
        <taxon>Eukaryota</taxon>
        <taxon>Metazoa</taxon>
        <taxon>Chordata</taxon>
        <taxon>Craniata</taxon>
        <taxon>Vertebrata</taxon>
        <taxon>Euteleostomi</taxon>
        <taxon>Actinopterygii</taxon>
        <taxon>Neopterygii</taxon>
        <taxon>Teleostei</taxon>
        <taxon>Neoteleostei</taxon>
        <taxon>Acanthomorphata</taxon>
        <taxon>Eupercaria</taxon>
        <taxon>Perciformes</taxon>
        <taxon>Cottioidei</taxon>
        <taxon>Cottales</taxon>
        <taxon>Liparidae</taxon>
        <taxon>Liparis</taxon>
    </lineage>
</organism>
<feature type="region of interest" description="Disordered" evidence="1">
    <location>
        <begin position="1"/>
        <end position="49"/>
    </location>
</feature>
<keyword evidence="3" id="KW-1185">Reference proteome</keyword>
<evidence type="ECO:0000313" key="3">
    <source>
        <dbReference type="Proteomes" id="UP000314294"/>
    </source>
</evidence>
<reference evidence="2 3" key="1">
    <citation type="submission" date="2019-03" db="EMBL/GenBank/DDBJ databases">
        <title>First draft genome of Liparis tanakae, snailfish: a comprehensive survey of snailfish specific genes.</title>
        <authorList>
            <person name="Kim W."/>
            <person name="Song I."/>
            <person name="Jeong J.-H."/>
            <person name="Kim D."/>
            <person name="Kim S."/>
            <person name="Ryu S."/>
            <person name="Song J.Y."/>
            <person name="Lee S.K."/>
        </authorList>
    </citation>
    <scope>NUCLEOTIDE SEQUENCE [LARGE SCALE GENOMIC DNA]</scope>
    <source>
        <tissue evidence="2">Muscle</tissue>
    </source>
</reference>
<dbReference type="AlphaFoldDB" id="A0A4Z2F7E1"/>
<dbReference type="Proteomes" id="UP000314294">
    <property type="component" value="Unassembled WGS sequence"/>
</dbReference>